<comment type="caution">
    <text evidence="3">The sequence shown here is derived from an EMBL/GenBank/DDBJ whole genome shotgun (WGS) entry which is preliminary data.</text>
</comment>
<dbReference type="OrthoDB" id="687730at2759"/>
<feature type="compositionally biased region" description="Polar residues" evidence="1">
    <location>
        <begin position="36"/>
        <end position="46"/>
    </location>
</feature>
<dbReference type="CDD" id="cd00060">
    <property type="entry name" value="FHA"/>
    <property type="match status" value="1"/>
</dbReference>
<name>A0A9P3UN68_LYOSH</name>
<accession>A0A9P3UN68</accession>
<dbReference type="Pfam" id="PF00498">
    <property type="entry name" value="FHA"/>
    <property type="match status" value="1"/>
</dbReference>
<dbReference type="InterPro" id="IPR000253">
    <property type="entry name" value="FHA_dom"/>
</dbReference>
<reference evidence="3" key="1">
    <citation type="submission" date="2022-07" db="EMBL/GenBank/DDBJ databases">
        <title>The genome of Lyophyllum shimeji provides insight into the initial evolution of ectomycorrhizal fungal genome.</title>
        <authorList>
            <person name="Kobayashi Y."/>
            <person name="Shibata T."/>
            <person name="Hirakawa H."/>
            <person name="Shigenobu S."/>
            <person name="Nishiyama T."/>
            <person name="Yamada A."/>
            <person name="Hasebe M."/>
            <person name="Kawaguchi M."/>
        </authorList>
    </citation>
    <scope>NUCLEOTIDE SEQUENCE</scope>
    <source>
        <strain evidence="3">AT787</strain>
    </source>
</reference>
<dbReference type="EMBL" id="BRPK01000006">
    <property type="protein sequence ID" value="GLB39012.1"/>
    <property type="molecule type" value="Genomic_DNA"/>
</dbReference>
<dbReference type="PROSITE" id="PS50006">
    <property type="entry name" value="FHA_DOMAIN"/>
    <property type="match status" value="1"/>
</dbReference>
<dbReference type="Proteomes" id="UP001063166">
    <property type="component" value="Unassembled WGS sequence"/>
</dbReference>
<keyword evidence="4" id="KW-1185">Reference proteome</keyword>
<feature type="region of interest" description="Disordered" evidence="1">
    <location>
        <begin position="36"/>
        <end position="67"/>
    </location>
</feature>
<sequence>MLSLSAVAGSFPFPTKYIPLSLNVKITLGAAVDADSGQTRDASPTNGWFAPQRPPRSSGGSPVSPLPLSPSHSVVWWDGQQVYIRDLDSPFGTYVNDVKIKTTKALKTNDMIRLGSSISRNSNTPGDITDEQLKPIIAKVTLAGISSS</sequence>
<dbReference type="SUPFAM" id="SSF49879">
    <property type="entry name" value="SMAD/FHA domain"/>
    <property type="match status" value="1"/>
</dbReference>
<protein>
    <submittedName>
        <fullName evidence="3">FHA domain containing protein</fullName>
    </submittedName>
</protein>
<organism evidence="3 4">
    <name type="scientific">Lyophyllum shimeji</name>
    <name type="common">Hon-shimeji</name>
    <name type="synonym">Tricholoma shimeji</name>
    <dbReference type="NCBI Taxonomy" id="47721"/>
    <lineage>
        <taxon>Eukaryota</taxon>
        <taxon>Fungi</taxon>
        <taxon>Dikarya</taxon>
        <taxon>Basidiomycota</taxon>
        <taxon>Agaricomycotina</taxon>
        <taxon>Agaricomycetes</taxon>
        <taxon>Agaricomycetidae</taxon>
        <taxon>Agaricales</taxon>
        <taxon>Tricholomatineae</taxon>
        <taxon>Lyophyllaceae</taxon>
        <taxon>Lyophyllum</taxon>
    </lineage>
</organism>
<gene>
    <name evidence="3" type="ORF">LshimejAT787_0601740</name>
</gene>
<proteinExistence type="predicted"/>
<feature type="domain" description="FHA" evidence="2">
    <location>
        <begin position="68"/>
        <end position="100"/>
    </location>
</feature>
<dbReference type="InterPro" id="IPR008984">
    <property type="entry name" value="SMAD_FHA_dom_sf"/>
</dbReference>
<evidence type="ECO:0000313" key="3">
    <source>
        <dbReference type="EMBL" id="GLB39012.1"/>
    </source>
</evidence>
<evidence type="ECO:0000256" key="1">
    <source>
        <dbReference type="SAM" id="MobiDB-lite"/>
    </source>
</evidence>
<evidence type="ECO:0000313" key="4">
    <source>
        <dbReference type="Proteomes" id="UP001063166"/>
    </source>
</evidence>
<dbReference type="Gene3D" id="2.60.200.20">
    <property type="match status" value="1"/>
</dbReference>
<evidence type="ECO:0000259" key="2">
    <source>
        <dbReference type="PROSITE" id="PS50006"/>
    </source>
</evidence>
<dbReference type="AlphaFoldDB" id="A0A9P3UN68"/>